<dbReference type="Gene3D" id="3.30.530.20">
    <property type="match status" value="1"/>
</dbReference>
<evidence type="ECO:0000313" key="3">
    <source>
        <dbReference type="EMBL" id="GAA5065121.1"/>
    </source>
</evidence>
<dbReference type="RefSeq" id="WP_345498595.1">
    <property type="nucleotide sequence ID" value="NZ_BAABJM010000006.1"/>
</dbReference>
<evidence type="ECO:0000256" key="1">
    <source>
        <dbReference type="ARBA" id="ARBA00006817"/>
    </source>
</evidence>
<keyword evidence="4" id="KW-1185">Reference proteome</keyword>
<comment type="caution">
    <text evidence="3">The sequence shown here is derived from an EMBL/GenBank/DDBJ whole genome shotgun (WGS) entry which is preliminary data.</text>
</comment>
<dbReference type="Pfam" id="PF08327">
    <property type="entry name" value="AHSA1"/>
    <property type="match status" value="1"/>
</dbReference>
<organism evidence="3 4">
    <name type="scientific">Nocardia callitridis</name>
    <dbReference type="NCBI Taxonomy" id="648753"/>
    <lineage>
        <taxon>Bacteria</taxon>
        <taxon>Bacillati</taxon>
        <taxon>Actinomycetota</taxon>
        <taxon>Actinomycetes</taxon>
        <taxon>Mycobacteriales</taxon>
        <taxon>Nocardiaceae</taxon>
        <taxon>Nocardia</taxon>
    </lineage>
</organism>
<reference evidence="4" key="1">
    <citation type="journal article" date="2019" name="Int. J. Syst. Evol. Microbiol.">
        <title>The Global Catalogue of Microorganisms (GCM) 10K type strain sequencing project: providing services to taxonomists for standard genome sequencing and annotation.</title>
        <authorList>
            <consortium name="The Broad Institute Genomics Platform"/>
            <consortium name="The Broad Institute Genome Sequencing Center for Infectious Disease"/>
            <person name="Wu L."/>
            <person name="Ma J."/>
        </authorList>
    </citation>
    <scope>NUCLEOTIDE SEQUENCE [LARGE SCALE GENOMIC DNA]</scope>
    <source>
        <strain evidence="4">JCM 18298</strain>
    </source>
</reference>
<sequence length="163" mass="17771">MTSPAVDSDYDLTLQRVIRASASDIWRAWTDPARLAQWWIPAPMVTRVDQLDVSPGGGFVTSMSEDGKEFVSHTDGVFLVVEKDRRLVFTNAVSSAWRPAAPEPVAMTAEIVLADHPDGTDYQVVVRHGTPAIRARHHDLGFFEGWGSVTAALANLAEQEAAA</sequence>
<evidence type="ECO:0000259" key="2">
    <source>
        <dbReference type="Pfam" id="PF08327"/>
    </source>
</evidence>
<dbReference type="InterPro" id="IPR023393">
    <property type="entry name" value="START-like_dom_sf"/>
</dbReference>
<name>A0ABP9KVK4_9NOCA</name>
<gene>
    <name evidence="3" type="ORF">GCM10023318_51860</name>
</gene>
<feature type="domain" description="Activator of Hsp90 ATPase homologue 1/2-like C-terminal" evidence="2">
    <location>
        <begin position="20"/>
        <end position="157"/>
    </location>
</feature>
<dbReference type="InterPro" id="IPR013538">
    <property type="entry name" value="ASHA1/2-like_C"/>
</dbReference>
<accession>A0ABP9KVK4</accession>
<dbReference type="EMBL" id="BAABJM010000006">
    <property type="protein sequence ID" value="GAA5065121.1"/>
    <property type="molecule type" value="Genomic_DNA"/>
</dbReference>
<proteinExistence type="inferred from homology"/>
<protein>
    <submittedName>
        <fullName evidence="3">SRPBCC family protein</fullName>
    </submittedName>
</protein>
<comment type="similarity">
    <text evidence="1">Belongs to the AHA1 family.</text>
</comment>
<dbReference type="Proteomes" id="UP001500603">
    <property type="component" value="Unassembled WGS sequence"/>
</dbReference>
<dbReference type="SUPFAM" id="SSF55961">
    <property type="entry name" value="Bet v1-like"/>
    <property type="match status" value="1"/>
</dbReference>
<evidence type="ECO:0000313" key="4">
    <source>
        <dbReference type="Proteomes" id="UP001500603"/>
    </source>
</evidence>